<keyword evidence="3" id="KW-1185">Reference proteome</keyword>
<dbReference type="EMBL" id="CAJNOR010006393">
    <property type="protein sequence ID" value="CAF1594113.1"/>
    <property type="molecule type" value="Genomic_DNA"/>
</dbReference>
<dbReference type="Proteomes" id="UP000663828">
    <property type="component" value="Unassembled WGS sequence"/>
</dbReference>
<reference evidence="2" key="1">
    <citation type="submission" date="2021-02" db="EMBL/GenBank/DDBJ databases">
        <authorList>
            <person name="Nowell W R."/>
        </authorList>
    </citation>
    <scope>NUCLEOTIDE SEQUENCE</scope>
</reference>
<proteinExistence type="predicted"/>
<organism evidence="2 3">
    <name type="scientific">Adineta ricciae</name>
    <name type="common">Rotifer</name>
    <dbReference type="NCBI Taxonomy" id="249248"/>
    <lineage>
        <taxon>Eukaryota</taxon>
        <taxon>Metazoa</taxon>
        <taxon>Spiralia</taxon>
        <taxon>Gnathifera</taxon>
        <taxon>Rotifera</taxon>
        <taxon>Eurotatoria</taxon>
        <taxon>Bdelloidea</taxon>
        <taxon>Adinetida</taxon>
        <taxon>Adinetidae</taxon>
        <taxon>Adineta</taxon>
    </lineage>
</organism>
<name>A0A816A7T8_ADIRI</name>
<evidence type="ECO:0000313" key="2">
    <source>
        <dbReference type="EMBL" id="CAF1594113.1"/>
    </source>
</evidence>
<feature type="region of interest" description="Disordered" evidence="1">
    <location>
        <begin position="1"/>
        <end position="42"/>
    </location>
</feature>
<sequence length="272" mass="31239">MDQKRGLCSNPASSASRPYPERNHPSKMRTTANDRRTNPETAPAMIALERTPRTVEDPTNGTKENLKSHGLSFDNVRNTATDREAWKRLVNNIRDPLALTAAYWFRGQLLQDRIRKSYSVIMWRLLDGELQGRSEDSHYVYDYIPKEGRDSSKTMRFIFKERIDPRVDTDETIKKKFCHADNICLPLSESEVDDLPSDWTFLVKVLNFDPKSARDSIGFSGRENLDHLGVFMHAFRMEIIGSGPNDEEIYIDLSTGQVQTMINLDLVVKNLQ</sequence>
<evidence type="ECO:0000313" key="3">
    <source>
        <dbReference type="Proteomes" id="UP000663828"/>
    </source>
</evidence>
<accession>A0A816A7T8</accession>
<comment type="caution">
    <text evidence="2">The sequence shown here is derived from an EMBL/GenBank/DDBJ whole genome shotgun (WGS) entry which is preliminary data.</text>
</comment>
<evidence type="ECO:0000256" key="1">
    <source>
        <dbReference type="SAM" id="MobiDB-lite"/>
    </source>
</evidence>
<dbReference type="AlphaFoldDB" id="A0A816A7T8"/>
<gene>
    <name evidence="2" type="ORF">XAT740_LOCUS46894</name>
</gene>
<protein>
    <submittedName>
        <fullName evidence="2">Uncharacterized protein</fullName>
    </submittedName>
</protein>